<feature type="domain" description="Fibronectin type-III" evidence="2">
    <location>
        <begin position="637"/>
        <end position="730"/>
    </location>
</feature>
<dbReference type="SMART" id="SM00060">
    <property type="entry name" value="FN3"/>
    <property type="match status" value="2"/>
</dbReference>
<proteinExistence type="predicted"/>
<feature type="region of interest" description="Disordered" evidence="1">
    <location>
        <begin position="1"/>
        <end position="23"/>
    </location>
</feature>
<dbReference type="EMBL" id="KX517798">
    <property type="protein sequence ID" value="ARD69677.1"/>
    <property type="molecule type" value="Genomic_DNA"/>
</dbReference>
<accession>A0A1V0M484</accession>
<dbReference type="PROSITE" id="PS50853">
    <property type="entry name" value="FN3"/>
    <property type="match status" value="2"/>
</dbReference>
<feature type="domain" description="Fibronectin type-III" evidence="2">
    <location>
        <begin position="733"/>
        <end position="828"/>
    </location>
</feature>
<feature type="region of interest" description="Disordered" evidence="1">
    <location>
        <begin position="1346"/>
        <end position="1373"/>
    </location>
</feature>
<dbReference type="InterPro" id="IPR003961">
    <property type="entry name" value="FN3_dom"/>
</dbReference>
<evidence type="ECO:0000313" key="5">
    <source>
        <dbReference type="Proteomes" id="UP000225433"/>
    </source>
</evidence>
<keyword evidence="3" id="KW-0614">Plasmid</keyword>
<dbReference type="Pfam" id="PF13550">
    <property type="entry name" value="Phage-tail_3"/>
    <property type="match status" value="1"/>
</dbReference>
<dbReference type="RefSeq" id="WP_244590806.1">
    <property type="nucleotide sequence ID" value="NZ_CAWNQJ010000123.1"/>
</dbReference>
<evidence type="ECO:0000259" key="2">
    <source>
        <dbReference type="PROSITE" id="PS50853"/>
    </source>
</evidence>
<protein>
    <submittedName>
        <fullName evidence="4">Host specificity protein J</fullName>
    </submittedName>
</protein>
<dbReference type="InterPro" id="IPR055385">
    <property type="entry name" value="GpJ_HDII-ins2"/>
</dbReference>
<dbReference type="InterPro" id="IPR013783">
    <property type="entry name" value="Ig-like_fold"/>
</dbReference>
<dbReference type="InterPro" id="IPR015406">
    <property type="entry name" value="GpJ_CSF"/>
</dbReference>
<sequence length="1631" mass="179927">MKKEKMIIAGAGGGGGEKPRQSVEAPDNVESKTLASILDLLGEGVIGGLKNGGQSVFLDNVPLLNPDGSPNFNGVKFWERRGEQNQDPIDGFDDIETPHNVATELKSTTPKTLQIDNDDADRVRVIMEFPRMVSTNKENGDVYGAKVQLQFQLAVGGDSFKPVIPVDHKDSTITVAKKSSGKFLREYFIDLPKPGKNYRIRISRFTPDSSSDYLHNKTLVSSYGEIVFTKMGYPNSAIVGITIDSREFGGNMPRRSYLVSGMKIRVPSNYIPTENIYQGDWDGGFDIQVSSNPAWILYDLLTNKRYGLGNFVNESMIDRGQFYQIGRYCDQEVPDGFGGTEKRFTINTVIASRQEAYKVIADIASVFRGMVFWAGGMINLRQDSPSTPVMQFSAANIIDKVVRKGSSRKDRPTVAVVTYNDKDDLYKQNIEYIEDEEAKKRFGIRKTESLAFGCTSRGQAYRTGLWLLYTSKMETDVITFKAGIDSSFLVPGELVKLQDKYRSGKRNSGRIKSFTKNSITLDAPVKLDKEGAFITYLTADSRMIDRNLLEPTGEYQTVTFKEPINTGDEPMEMGIWTITEPDLEPVLVRVLSVREGDEKGTFEITGVEHNPSKFEAIDRGATLIPPKTSILDPTFSKPTGLEITEVTYLSSPGNLSVKLIVSWEGRSPKYVLRYRRSDVVDNWVRMEVTDNQCEILNVVDSARYDIEVFAISITGRKTETLAATYTTLGTLMPPGAPKNLAAVGDYRQIVLTWVNPDAIDLETIYVYGSQKNNFETASLLAKISSTTFTHSGLDDDVTWYYWVRAVNKRGMLSPVNSNLGTSATTKDVLSFLKNKITSSELGKELLEELETKAVKGDLDAIQGLIDKSEIKIDAIQDLVNKSEIKIDAIQDLADESDKKIDEIDKITGEIKASQETLNSSVETVKESAQKALQDADNNASKIVKIKNTVDEQDKKLSSTLEVIQTVKGNIEAVLIEERNSRIEGDKATTEKVELIETKINSHDAAIKRAESTAIDAEKTSARVTGSVEAVAKAAIDTALKGEEEVREQRDTNAKIFTDQKVIVDGQQALSQKIETITAEFNQNIKAQLNEEKQARANADEALSKQVTQLKSEVDQNIKAQLSEEKQTRANADEALSRQVTQLKSEVDQNIKAQLSEEKQTRANADEALSKQVTQLKSEVDQNIKAQLSEEKQARANADEALSKQVTQLKSEVDQNIKAQLSEEKQTRANADEALSRQVTQLKSEVDQNIKAQLSEEKQTRTNADEALSRQVTQLKSEINESINAQLNEEKQTRANSDEALSKQVTQLKSEVNQSINAQLNEEKQTRANADEALSRQITQLRSEVGTDIKSQLDEEKNTRATKDDALSQSVERLKTQTSKDIEAAVLTEKNARTTSDKSLADSVNVLSAKTQKDIASAVSNEASARATKDDALAEEISKVLAKTNANEAAVKVEQTARVNGDSALGNRVDTVQAKVNENAAIVQQTTKTVADINGKISASWNLKVETTKDGKKYAAGMALGVNNNASQFLVQADRFGLINVNNGAVTTPFVVENGTTYMNAAYIKDGSISSGKVGDLQSDNYSAGKTGWRFGKNGQLEMNGQTSGQGRLNISNNRIDVYDEKGVLRVRLGLL</sequence>
<evidence type="ECO:0000313" key="3">
    <source>
        <dbReference type="EMBL" id="ARD69677.1"/>
    </source>
</evidence>
<name>A0A1V0M484_XENHO</name>
<dbReference type="Proteomes" id="UP000225433">
    <property type="component" value="Unassembled WGS sequence"/>
</dbReference>
<dbReference type="Pfam" id="PF09327">
    <property type="entry name" value="Phage_Tail_Tip"/>
    <property type="match status" value="1"/>
</dbReference>
<organism evidence="3">
    <name type="scientific">Xenorhabdus hominickii</name>
    <dbReference type="NCBI Taxonomy" id="351679"/>
    <lineage>
        <taxon>Bacteria</taxon>
        <taxon>Pseudomonadati</taxon>
        <taxon>Pseudomonadota</taxon>
        <taxon>Gammaproteobacteria</taxon>
        <taxon>Enterobacterales</taxon>
        <taxon>Morganellaceae</taxon>
        <taxon>Xenorhabdus</taxon>
    </lineage>
</organism>
<evidence type="ECO:0000256" key="1">
    <source>
        <dbReference type="SAM" id="MobiDB-lite"/>
    </source>
</evidence>
<dbReference type="CDD" id="cd00063">
    <property type="entry name" value="FN3"/>
    <property type="match status" value="1"/>
</dbReference>
<geneLocation type="plasmid" evidence="3">
    <name>unnamed1</name>
</geneLocation>
<dbReference type="SUPFAM" id="SSF49265">
    <property type="entry name" value="Fibronectin type III"/>
    <property type="match status" value="1"/>
</dbReference>
<dbReference type="Gene3D" id="2.60.40.10">
    <property type="entry name" value="Immunoglobulins"/>
    <property type="match status" value="1"/>
</dbReference>
<dbReference type="PANTHER" id="PTHR36251:SF2">
    <property type="entry name" value="GIFSY-2 PROPHAGE HOST SPECIFICITY PROTEIN J, PHAGE LAMBDA"/>
    <property type="match status" value="1"/>
</dbReference>
<gene>
    <name evidence="4" type="ORF">Xhom_04469</name>
</gene>
<dbReference type="Pfam" id="PF24801">
    <property type="entry name" value="FNIII-A_GpJ"/>
    <property type="match status" value="1"/>
</dbReference>
<dbReference type="PANTHER" id="PTHR36251">
    <property type="entry name" value="FELS-1 PROPHAGE HOST SPECIFICITY PROTEIN-RELATED"/>
    <property type="match status" value="1"/>
</dbReference>
<reference evidence="4 5" key="2">
    <citation type="journal article" date="2017" name="Nat. Microbiol.">
        <title>Natural product diversity associated with the nematode symbionts Photorhabdus and Xenorhabdus.</title>
        <authorList>
            <person name="Tobias N.J."/>
            <person name="Wolff H."/>
            <person name="Djahanschiri B."/>
            <person name="Grundmann F."/>
            <person name="Kronenwerth M."/>
            <person name="Shi Y.M."/>
            <person name="Simonyi S."/>
            <person name="Grun P."/>
            <person name="Shapiro-Ilan D."/>
            <person name="Pidot S.J."/>
            <person name="Stinear T.P."/>
            <person name="Ebersberger I."/>
            <person name="Bode H.B."/>
        </authorList>
    </citation>
    <scope>NUCLEOTIDE SEQUENCE [LARGE SCALE GENOMIC DNA]</scope>
    <source>
        <strain evidence="4 5">DSM 17903</strain>
    </source>
</reference>
<dbReference type="InterPro" id="IPR053171">
    <property type="entry name" value="Viral_Tip_Attach_Protein"/>
</dbReference>
<reference evidence="3" key="1">
    <citation type="journal article" date="2017" name="J. Invertebr. Pathol.">
        <title>Identification and bacterial characteristics of Xenorhabdus hominickii ANU101 from an entomopathogenic nematode, Steinernema monticolum.</title>
        <authorList>
            <person name="Park Y."/>
            <person name="Kang S."/>
            <person name="Sadekuzzaman M."/>
            <person name="Kim H."/>
            <person name="Jung J.K."/>
            <person name="Kim Y."/>
        </authorList>
    </citation>
    <scope>NUCLEOTIDE SEQUENCE</scope>
    <source>
        <strain evidence="3">ANU101</strain>
        <plasmid evidence="3">unnamed1</plasmid>
    </source>
</reference>
<dbReference type="InterPro" id="IPR032876">
    <property type="entry name" value="J_dom"/>
</dbReference>
<dbReference type="InterPro" id="IPR036116">
    <property type="entry name" value="FN3_sf"/>
</dbReference>
<dbReference type="EMBL" id="NJAI01000009">
    <property type="protein sequence ID" value="PHM52391.1"/>
    <property type="molecule type" value="Genomic_DNA"/>
</dbReference>
<evidence type="ECO:0000313" key="4">
    <source>
        <dbReference type="EMBL" id="PHM52391.1"/>
    </source>
</evidence>